<keyword evidence="1" id="KW-0812">Transmembrane</keyword>
<dbReference type="EMBL" id="UGWI01000001">
    <property type="protein sequence ID" value="SUF39114.1"/>
    <property type="molecule type" value="Genomic_DNA"/>
</dbReference>
<organism evidence="2 3">
    <name type="scientific">Salmonella enterica</name>
    <name type="common">Salmonella choleraesuis</name>
    <dbReference type="NCBI Taxonomy" id="28901"/>
    <lineage>
        <taxon>Bacteria</taxon>
        <taxon>Pseudomonadati</taxon>
        <taxon>Pseudomonadota</taxon>
        <taxon>Gammaproteobacteria</taxon>
        <taxon>Enterobacterales</taxon>
        <taxon>Enterobacteriaceae</taxon>
        <taxon>Salmonella</taxon>
    </lineage>
</organism>
<reference evidence="2 3" key="1">
    <citation type="submission" date="2018-06" db="EMBL/GenBank/DDBJ databases">
        <authorList>
            <consortium name="Pathogen Informatics"/>
            <person name="Doyle S."/>
        </authorList>
    </citation>
    <scope>NUCLEOTIDE SEQUENCE [LARGE SCALE GENOMIC DNA]</scope>
    <source>
        <strain evidence="2 3">NCTC9854</strain>
    </source>
</reference>
<evidence type="ECO:0000313" key="2">
    <source>
        <dbReference type="EMBL" id="SUF39114.1"/>
    </source>
</evidence>
<proteinExistence type="predicted"/>
<evidence type="ECO:0000313" key="3">
    <source>
        <dbReference type="Proteomes" id="UP000254773"/>
    </source>
</evidence>
<dbReference type="Proteomes" id="UP000254773">
    <property type="component" value="Unassembled WGS sequence"/>
</dbReference>
<keyword evidence="1" id="KW-1133">Transmembrane helix</keyword>
<accession>A0A379QBN2</accession>
<evidence type="ECO:0000256" key="1">
    <source>
        <dbReference type="SAM" id="Phobius"/>
    </source>
</evidence>
<protein>
    <submittedName>
        <fullName evidence="2">Uncharacterized protein</fullName>
    </submittedName>
</protein>
<name>A0A379QBN2_SALER</name>
<feature type="transmembrane region" description="Helical" evidence="1">
    <location>
        <begin position="7"/>
        <end position="30"/>
    </location>
</feature>
<sequence>MKRIIKFILLYFYVYFSFFLMCFVGEWILRGIYYFRFSTWPKVDFNINDIFAPVFFYATGAWLLCVVYRINGWDTGRKKKK</sequence>
<dbReference type="AlphaFoldDB" id="A0A379QBN2"/>
<feature type="transmembrane region" description="Helical" evidence="1">
    <location>
        <begin position="50"/>
        <end position="71"/>
    </location>
</feature>
<keyword evidence="1" id="KW-0472">Membrane</keyword>
<gene>
    <name evidence="2" type="ORF">NCTC9854_03463</name>
</gene>